<keyword evidence="5 7" id="KW-1133">Transmembrane helix</keyword>
<evidence type="ECO:0000256" key="2">
    <source>
        <dbReference type="ARBA" id="ARBA00009425"/>
    </source>
</evidence>
<organism evidence="9 10">
    <name type="scientific">Roseicyclus persicicus</name>
    <dbReference type="NCBI Taxonomy" id="2650661"/>
    <lineage>
        <taxon>Bacteria</taxon>
        <taxon>Pseudomonadati</taxon>
        <taxon>Pseudomonadota</taxon>
        <taxon>Alphaproteobacteria</taxon>
        <taxon>Rhodobacterales</taxon>
        <taxon>Roseobacteraceae</taxon>
        <taxon>Roseicyclus</taxon>
    </lineage>
</organism>
<feature type="transmembrane region" description="Helical" evidence="7">
    <location>
        <begin position="118"/>
        <end position="139"/>
    </location>
</feature>
<sequence>MINSIILVAATRLLTALLLLFSIFMLLRGHNLPGGGFIGGLIGATGYVLYAIAQGAEATRRALRYEPQNIAMVGLGIALAAGVFAAFFGDAFFTGQWWFAGADPSDPDDKGLPISSVLVFDIGVYLVVFGSILTLVLALEEEV</sequence>
<evidence type="ECO:0000256" key="1">
    <source>
        <dbReference type="ARBA" id="ARBA00004651"/>
    </source>
</evidence>
<dbReference type="NCBIfam" id="NF009163">
    <property type="entry name" value="PRK12509.1"/>
    <property type="match status" value="1"/>
</dbReference>
<evidence type="ECO:0000256" key="7">
    <source>
        <dbReference type="SAM" id="Phobius"/>
    </source>
</evidence>
<gene>
    <name evidence="9" type="ORF">HCU73_12785</name>
</gene>
<dbReference type="PANTHER" id="PTHR33932:SF4">
    <property type="entry name" value="NA(+)_H(+) ANTIPORTER SUBUNIT B"/>
    <property type="match status" value="1"/>
</dbReference>
<evidence type="ECO:0000259" key="8">
    <source>
        <dbReference type="Pfam" id="PF04039"/>
    </source>
</evidence>
<evidence type="ECO:0000256" key="5">
    <source>
        <dbReference type="ARBA" id="ARBA00022989"/>
    </source>
</evidence>
<dbReference type="InterPro" id="IPR007182">
    <property type="entry name" value="MnhB"/>
</dbReference>
<evidence type="ECO:0000313" key="10">
    <source>
        <dbReference type="Proteomes" id="UP000526408"/>
    </source>
</evidence>
<dbReference type="PANTHER" id="PTHR33932">
    <property type="entry name" value="NA(+)/H(+) ANTIPORTER SUBUNIT B"/>
    <property type="match status" value="1"/>
</dbReference>
<evidence type="ECO:0000256" key="6">
    <source>
        <dbReference type="ARBA" id="ARBA00023136"/>
    </source>
</evidence>
<dbReference type="EMBL" id="JAAZQQ010000004">
    <property type="protein sequence ID" value="NKX45464.1"/>
    <property type="molecule type" value="Genomic_DNA"/>
</dbReference>
<keyword evidence="4 7" id="KW-0812">Transmembrane</keyword>
<feature type="transmembrane region" description="Helical" evidence="7">
    <location>
        <begin position="32"/>
        <end position="52"/>
    </location>
</feature>
<dbReference type="Proteomes" id="UP000526408">
    <property type="component" value="Unassembled WGS sequence"/>
</dbReference>
<comment type="caution">
    <text evidence="9">The sequence shown here is derived from an EMBL/GenBank/DDBJ whole genome shotgun (WGS) entry which is preliminary data.</text>
</comment>
<dbReference type="Pfam" id="PF04039">
    <property type="entry name" value="MnhB"/>
    <property type="match status" value="1"/>
</dbReference>
<comment type="similarity">
    <text evidence="2">Belongs to the CPA3 antiporters (TC 2.A.63) subunit B family.</text>
</comment>
<evidence type="ECO:0000313" key="9">
    <source>
        <dbReference type="EMBL" id="NKX45464.1"/>
    </source>
</evidence>
<evidence type="ECO:0000256" key="3">
    <source>
        <dbReference type="ARBA" id="ARBA00022475"/>
    </source>
</evidence>
<dbReference type="GO" id="GO:0005886">
    <property type="term" value="C:plasma membrane"/>
    <property type="evidence" value="ECO:0007669"/>
    <property type="project" value="UniProtKB-SubCell"/>
</dbReference>
<feature type="transmembrane region" description="Helical" evidence="7">
    <location>
        <begin position="5"/>
        <end position="26"/>
    </location>
</feature>
<proteinExistence type="inferred from homology"/>
<dbReference type="RefSeq" id="WP_168623850.1">
    <property type="nucleotide sequence ID" value="NZ_JAAZQQ010000004.1"/>
</dbReference>
<reference evidence="9 10" key="1">
    <citation type="submission" date="2020-04" db="EMBL/GenBank/DDBJ databases">
        <authorList>
            <person name="Yoon J."/>
        </authorList>
    </citation>
    <scope>NUCLEOTIDE SEQUENCE [LARGE SCALE GENOMIC DNA]</scope>
    <source>
        <strain evidence="9 10">KMU-115</strain>
    </source>
</reference>
<keyword evidence="10" id="KW-1185">Reference proteome</keyword>
<feature type="domain" description="Na+/H+ antiporter MnhB subunit-related protein" evidence="8">
    <location>
        <begin position="6"/>
        <end position="133"/>
    </location>
</feature>
<dbReference type="InterPro" id="IPR050622">
    <property type="entry name" value="CPA3_antiporter_subunitB"/>
</dbReference>
<evidence type="ECO:0000256" key="4">
    <source>
        <dbReference type="ARBA" id="ARBA00022692"/>
    </source>
</evidence>
<dbReference type="AlphaFoldDB" id="A0A7X6JZF9"/>
<feature type="transmembrane region" description="Helical" evidence="7">
    <location>
        <begin position="73"/>
        <end position="98"/>
    </location>
</feature>
<keyword evidence="6 7" id="KW-0472">Membrane</keyword>
<accession>A0A7X6JZF9</accession>
<keyword evidence="3" id="KW-1003">Cell membrane</keyword>
<name>A0A7X6JZF9_9RHOB</name>
<comment type="subcellular location">
    <subcellularLocation>
        <location evidence="1">Cell membrane</location>
        <topology evidence="1">Multi-pass membrane protein</topology>
    </subcellularLocation>
</comment>
<protein>
    <submittedName>
        <fullName evidence="9">Na+/H+ antiporter subunit B</fullName>
    </submittedName>
</protein>